<evidence type="ECO:0000313" key="2">
    <source>
        <dbReference type="Proteomes" id="UP001058458"/>
    </source>
</evidence>
<gene>
    <name evidence="1" type="ORF">IMI45_04740</name>
</gene>
<name>A0AB38R3Z1_PARTM</name>
<proteinExistence type="predicted"/>
<dbReference type="Proteomes" id="UP001058458">
    <property type="component" value="Chromosome"/>
</dbReference>
<evidence type="ECO:0008006" key="3">
    <source>
        <dbReference type="Google" id="ProtNLM"/>
    </source>
</evidence>
<reference evidence="1" key="1">
    <citation type="submission" date="2020-10" db="EMBL/GenBank/DDBJ databases">
        <authorList>
            <person name="Delgado J.A."/>
            <person name="Gonzalez J.M."/>
        </authorList>
    </citation>
    <scope>NUCLEOTIDE SEQUENCE</scope>
    <source>
        <strain evidence="1">23.6</strain>
    </source>
</reference>
<dbReference type="AlphaFoldDB" id="A0AB38R3Z1"/>
<protein>
    <recommendedName>
        <fullName evidence="3">DUF2197 domain-containing protein</fullName>
    </recommendedName>
</protein>
<organism evidence="1 2">
    <name type="scientific">Parageobacillus thermoglucosidasius</name>
    <name type="common">Geobacillus thermoglucosidasius</name>
    <dbReference type="NCBI Taxonomy" id="1426"/>
    <lineage>
        <taxon>Bacteria</taxon>
        <taxon>Bacillati</taxon>
        <taxon>Bacillota</taxon>
        <taxon>Bacilli</taxon>
        <taxon>Bacillales</taxon>
        <taxon>Anoxybacillaceae</taxon>
        <taxon>Parageobacillus</taxon>
    </lineage>
</organism>
<dbReference type="RefSeq" id="WP_155267338.1">
    <property type="nucleotide sequence ID" value="NZ_AP025621.1"/>
</dbReference>
<dbReference type="EMBL" id="CP063414">
    <property type="protein sequence ID" value="UOE77166.1"/>
    <property type="molecule type" value="Genomic_DNA"/>
</dbReference>
<sequence length="47" mass="5371">MALVICSYCNKSVNVKWFPHDWKIIKGKNVLCNTVACDKCKEKVNAQ</sequence>
<evidence type="ECO:0000313" key="1">
    <source>
        <dbReference type="EMBL" id="UOE77166.1"/>
    </source>
</evidence>
<dbReference type="GeneID" id="56927775"/>
<accession>A0AB38R3Z1</accession>